<organism evidence="4 5">
    <name type="scientific">Symbiodinium natans</name>
    <dbReference type="NCBI Taxonomy" id="878477"/>
    <lineage>
        <taxon>Eukaryota</taxon>
        <taxon>Sar</taxon>
        <taxon>Alveolata</taxon>
        <taxon>Dinophyceae</taxon>
        <taxon>Suessiales</taxon>
        <taxon>Symbiodiniaceae</taxon>
        <taxon>Symbiodinium</taxon>
    </lineage>
</organism>
<dbReference type="InterPro" id="IPR003111">
    <property type="entry name" value="Lon_prtase_N"/>
</dbReference>
<feature type="chain" id="PRO_5032803059" evidence="2">
    <location>
        <begin position="37"/>
        <end position="385"/>
    </location>
</feature>
<proteinExistence type="predicted"/>
<keyword evidence="5" id="KW-1185">Reference proteome</keyword>
<dbReference type="Pfam" id="PF02190">
    <property type="entry name" value="LON_substr_bdg"/>
    <property type="match status" value="1"/>
</dbReference>
<dbReference type="InterPro" id="IPR015947">
    <property type="entry name" value="PUA-like_sf"/>
</dbReference>
<evidence type="ECO:0000313" key="4">
    <source>
        <dbReference type="EMBL" id="CAE7505352.1"/>
    </source>
</evidence>
<dbReference type="Gene3D" id="2.30.130.40">
    <property type="entry name" value="LON domain-like"/>
    <property type="match status" value="1"/>
</dbReference>
<dbReference type="InterPro" id="IPR046336">
    <property type="entry name" value="Lon_prtase_N_sf"/>
</dbReference>
<comment type="caution">
    <text evidence="4">The sequence shown here is derived from an EMBL/GenBank/DDBJ whole genome shotgun (WGS) entry which is preliminary data.</text>
</comment>
<keyword evidence="2" id="KW-0732">Signal</keyword>
<feature type="region of interest" description="Disordered" evidence="1">
    <location>
        <begin position="207"/>
        <end position="234"/>
    </location>
</feature>
<evidence type="ECO:0000313" key="5">
    <source>
        <dbReference type="Proteomes" id="UP000604046"/>
    </source>
</evidence>
<name>A0A812T4H3_9DINO</name>
<reference evidence="4" key="1">
    <citation type="submission" date="2021-02" db="EMBL/GenBank/DDBJ databases">
        <authorList>
            <person name="Dougan E. K."/>
            <person name="Rhodes N."/>
            <person name="Thang M."/>
            <person name="Chan C."/>
        </authorList>
    </citation>
    <scope>NUCLEOTIDE SEQUENCE</scope>
</reference>
<dbReference type="PANTHER" id="PTHR46732">
    <property type="entry name" value="ATP-DEPENDENT PROTEASE LA (LON) DOMAIN PROTEIN"/>
    <property type="match status" value="1"/>
</dbReference>
<feature type="signal peptide" evidence="2">
    <location>
        <begin position="1"/>
        <end position="36"/>
    </location>
</feature>
<feature type="domain" description="Lon N-terminal" evidence="3">
    <location>
        <begin position="73"/>
        <end position="369"/>
    </location>
</feature>
<dbReference type="PROSITE" id="PS51787">
    <property type="entry name" value="LON_N"/>
    <property type="match status" value="1"/>
</dbReference>
<dbReference type="EMBL" id="CAJNDS010002512">
    <property type="protein sequence ID" value="CAE7505352.1"/>
    <property type="molecule type" value="Genomic_DNA"/>
</dbReference>
<evidence type="ECO:0000259" key="3">
    <source>
        <dbReference type="PROSITE" id="PS51787"/>
    </source>
</evidence>
<dbReference type="OrthoDB" id="44735at2759"/>
<accession>A0A812T4H3</accession>
<evidence type="ECO:0000256" key="2">
    <source>
        <dbReference type="SAM" id="SignalP"/>
    </source>
</evidence>
<protein>
    <submittedName>
        <fullName evidence="4">Styx-b protein</fullName>
    </submittedName>
</protein>
<evidence type="ECO:0000256" key="1">
    <source>
        <dbReference type="SAM" id="MobiDB-lite"/>
    </source>
</evidence>
<feature type="compositionally biased region" description="Basic and acidic residues" evidence="1">
    <location>
        <begin position="218"/>
        <end position="230"/>
    </location>
</feature>
<dbReference type="PANTHER" id="PTHR46732:SF8">
    <property type="entry name" value="ATP-DEPENDENT PROTEASE LA (LON) DOMAIN PROTEIN"/>
    <property type="match status" value="1"/>
</dbReference>
<sequence>MPHSARCRRHAISFRRPLLQSLTAALLWLLCALGRSRVFCNTAVHQRSRRLPRRQGDWIEVAEAAALEASGNATVLPVFPLSSIYWPGTEARLNIIDPAYIKMYDDILLSGSRRFVVPYTRSLPGGRVRYAEMAPDDRRLFCIGSLLYLTDLQEVSSQTGDRVKYVVSHEVQGRVRLLRLLNPAALFETDSEGNKINYLKAEVELLPEEPEEPPEAPKPPKAEEPQEKLQEPGPTWRENLLDSWRQLHLLSKHFEEPRVGEDFFLKIGPNVSTWVLSAAWQELQVATQVDRGQKRALQDVEQFLKNMKEQNSEMSGQEALQKVPRGLLRALSGNVDLSPDFWEPLLQILATNSPEERAQRLLELVQDELKLSNTRLSLKQALSED</sequence>
<gene>
    <name evidence="4" type="primary">styx-b</name>
    <name evidence="4" type="ORF">SNAT2548_LOCUS28309</name>
</gene>
<dbReference type="SUPFAM" id="SSF88697">
    <property type="entry name" value="PUA domain-like"/>
    <property type="match status" value="1"/>
</dbReference>
<dbReference type="Proteomes" id="UP000604046">
    <property type="component" value="Unassembled WGS sequence"/>
</dbReference>
<dbReference type="AlphaFoldDB" id="A0A812T4H3"/>